<dbReference type="AlphaFoldDB" id="A0AAD4XHE4"/>
<dbReference type="Proteomes" id="UP001202328">
    <property type="component" value="Unassembled WGS sequence"/>
</dbReference>
<sequence>ISGKLISKIIFSPSNFCSPIQSLSLEILRCFCANLWCRSLQLVSEHSILSDLVTMENQKEFDELAKKVDSLMSIQEDLVSEFKDNYNNHSPQLITSIKNLSAELKAVQDRLSKVKIDEGLPEPSSGFTPKIDADLKVTPTTAEEGNCRSTPKIDFIDINGSSVTNSVRDYKVRSEFLVYQEGKPFIPSTSFVVDSQGKSAAYHEVNNFNTLNLNYNGEPQQFEDWNFIDGDNINRFTSVCDTSSSVFYTRLIFDRGRYFDGSILMNKYNNVYKFLKNYVIIPILRITAISVVLPSSNRTRMIFDRGKKIEVIRRNSCYVECSSKFSKDTLASCVLVNKWQILMDECCGNSVYELVLELGYNLELLFVHPNVFMFVKSGDSHDARKLSGKIFQQVILPWTNGVLLVIRENKPENTQELFEQLLVRDFRLSTHIEEDWKEFMEQEIISANNTMLLAWKLNFLHLNPWVCLPEIELFIFFLPGEYVKKMHGSVVHSLSEDADSLPWRLSSGLSIGIKILNVGSMKTSI</sequence>
<keyword evidence="2" id="KW-1185">Reference proteome</keyword>
<gene>
    <name evidence="1" type="ORF">MKW98_003228</name>
</gene>
<feature type="non-terminal residue" evidence="1">
    <location>
        <position position="1"/>
    </location>
</feature>
<name>A0AAD4XHE4_9MAGN</name>
<comment type="caution">
    <text evidence="1">The sequence shown here is derived from an EMBL/GenBank/DDBJ whole genome shotgun (WGS) entry which is preliminary data.</text>
</comment>
<dbReference type="EMBL" id="JAJJMB010009386">
    <property type="protein sequence ID" value="KAI3914155.1"/>
    <property type="molecule type" value="Genomic_DNA"/>
</dbReference>
<accession>A0AAD4XHE4</accession>
<evidence type="ECO:0000313" key="1">
    <source>
        <dbReference type="EMBL" id="KAI3914155.1"/>
    </source>
</evidence>
<protein>
    <submittedName>
        <fullName evidence="1">Uncharacterized protein</fullName>
    </submittedName>
</protein>
<reference evidence="1" key="1">
    <citation type="submission" date="2022-04" db="EMBL/GenBank/DDBJ databases">
        <title>A functionally conserved STORR gene fusion in Papaver species that diverged 16.8 million years ago.</title>
        <authorList>
            <person name="Catania T."/>
        </authorList>
    </citation>
    <scope>NUCLEOTIDE SEQUENCE</scope>
    <source>
        <strain evidence="1">S-188037</strain>
    </source>
</reference>
<proteinExistence type="predicted"/>
<organism evidence="1 2">
    <name type="scientific">Papaver atlanticum</name>
    <dbReference type="NCBI Taxonomy" id="357466"/>
    <lineage>
        <taxon>Eukaryota</taxon>
        <taxon>Viridiplantae</taxon>
        <taxon>Streptophyta</taxon>
        <taxon>Embryophyta</taxon>
        <taxon>Tracheophyta</taxon>
        <taxon>Spermatophyta</taxon>
        <taxon>Magnoliopsida</taxon>
        <taxon>Ranunculales</taxon>
        <taxon>Papaveraceae</taxon>
        <taxon>Papaveroideae</taxon>
        <taxon>Papaver</taxon>
    </lineage>
</organism>
<evidence type="ECO:0000313" key="2">
    <source>
        <dbReference type="Proteomes" id="UP001202328"/>
    </source>
</evidence>